<dbReference type="Proteomes" id="UP000007030">
    <property type="component" value="Chromosome"/>
</dbReference>
<dbReference type="PROSITE" id="PS51257">
    <property type="entry name" value="PROKAR_LIPOPROTEIN"/>
    <property type="match status" value="1"/>
</dbReference>
<dbReference type="RefSeq" id="WP_013703479.1">
    <property type="nucleotide sequence ID" value="NC_015387.1"/>
</dbReference>
<keyword evidence="4" id="KW-1185">Reference proteome</keyword>
<evidence type="ECO:0000259" key="2">
    <source>
        <dbReference type="Pfam" id="PF18914"/>
    </source>
</evidence>
<dbReference type="EMBL" id="CP002630">
    <property type="protein sequence ID" value="AEB11427.1"/>
    <property type="molecule type" value="Genomic_DNA"/>
</dbReference>
<dbReference type="AlphaFoldDB" id="F2NL24"/>
<dbReference type="eggNOG" id="ENOG50330YC">
    <property type="taxonomic scope" value="Bacteria"/>
</dbReference>
<keyword evidence="1" id="KW-0732">Signal</keyword>
<sequence>MNPYSTRALLGAIAGLTLAGCGSVMPTASPSATLVLAGVVQGPPDALTLGGRVLDLSAATITLNGEPAAPTTVAPGVVVAGTGTLSGPRVNVTHIEVRFRAKGAIDQVDPEAGFVDVLGLRARVTPATRIVREEPTGGETALTLADLSPGDFVTAFGPPIPNDPDGAILATRIEHHPEDQAEHPNRAELRLAIRDLDPLARTFTYGLGVYTAAFGHAERVRGPLANGGFVRARGQRTARWDPNDPFSRGEIQLERVRALETPTRTAGAAVELSGLVHALDAVHGTFRLLDFLVDFSQAEVKGVLTEGAFVEVEGTLADDGVTVHAREVEVEDEREAVELELEGPLTGFNSVARTFQVAGIPVETTAFTAYALEDQRIPADAFWGADRTGMAVKVKGAFRNGVLLAEEVELE</sequence>
<protein>
    <recommendedName>
        <fullName evidence="2">DUF5666 domain-containing protein</fullName>
    </recommendedName>
</protein>
<evidence type="ECO:0000256" key="1">
    <source>
        <dbReference type="SAM" id="SignalP"/>
    </source>
</evidence>
<evidence type="ECO:0000313" key="4">
    <source>
        <dbReference type="Proteomes" id="UP000007030"/>
    </source>
</evidence>
<dbReference type="KEGG" id="mhd:Marky_0677"/>
<feature type="signal peptide" evidence="1">
    <location>
        <begin position="1"/>
        <end position="19"/>
    </location>
</feature>
<feature type="domain" description="DUF5666" evidence="2">
    <location>
        <begin position="274"/>
        <end position="329"/>
    </location>
</feature>
<evidence type="ECO:0000313" key="3">
    <source>
        <dbReference type="EMBL" id="AEB11427.1"/>
    </source>
</evidence>
<dbReference type="STRING" id="869210.Marky_0677"/>
<proteinExistence type="predicted"/>
<gene>
    <name evidence="3" type="ordered locus">Marky_0677</name>
</gene>
<name>F2NL24_MARHT</name>
<feature type="chain" id="PRO_5003282708" description="DUF5666 domain-containing protein" evidence="1">
    <location>
        <begin position="20"/>
        <end position="411"/>
    </location>
</feature>
<dbReference type="HOGENOM" id="CLU_668687_0_0_0"/>
<feature type="domain" description="DUF5666" evidence="2">
    <location>
        <begin position="102"/>
        <end position="174"/>
    </location>
</feature>
<feature type="domain" description="DUF5666" evidence="2">
    <location>
        <begin position="342"/>
        <end position="409"/>
    </location>
</feature>
<reference evidence="3 4" key="1">
    <citation type="journal article" date="2012" name="Stand. Genomic Sci.">
        <title>Complete genome sequence of the aerobic, heterotroph Marinithermus hydrothermalis type strain (T1(T)) from a deep-sea hydrothermal vent chimney.</title>
        <authorList>
            <person name="Copeland A."/>
            <person name="Gu W."/>
            <person name="Yasawong M."/>
            <person name="Lapidus A."/>
            <person name="Lucas S."/>
            <person name="Deshpande S."/>
            <person name="Pagani I."/>
            <person name="Tapia R."/>
            <person name="Cheng J.F."/>
            <person name="Goodwin L.A."/>
            <person name="Pitluck S."/>
            <person name="Liolios K."/>
            <person name="Ivanova N."/>
            <person name="Mavromatis K."/>
            <person name="Mikhailova N."/>
            <person name="Pati A."/>
            <person name="Chen A."/>
            <person name="Palaniappan K."/>
            <person name="Land M."/>
            <person name="Pan C."/>
            <person name="Brambilla E.M."/>
            <person name="Rohde M."/>
            <person name="Tindall B.J."/>
            <person name="Sikorski J."/>
            <person name="Goker M."/>
            <person name="Detter J.C."/>
            <person name="Bristow J."/>
            <person name="Eisen J.A."/>
            <person name="Markowitz V."/>
            <person name="Hugenholtz P."/>
            <person name="Kyrpides N.C."/>
            <person name="Klenk H.P."/>
            <person name="Woyke T."/>
        </authorList>
    </citation>
    <scope>NUCLEOTIDE SEQUENCE [LARGE SCALE GENOMIC DNA]</scope>
    <source>
        <strain evidence="4">DSM 14884 / JCM 11576 / T1</strain>
    </source>
</reference>
<dbReference type="InterPro" id="IPR043724">
    <property type="entry name" value="DUF5666"/>
</dbReference>
<dbReference type="Pfam" id="PF18914">
    <property type="entry name" value="DUF5666"/>
    <property type="match status" value="3"/>
</dbReference>
<accession>F2NL24</accession>
<organism evidence="3 4">
    <name type="scientific">Marinithermus hydrothermalis (strain DSM 14884 / JCM 11576 / T1)</name>
    <dbReference type="NCBI Taxonomy" id="869210"/>
    <lineage>
        <taxon>Bacteria</taxon>
        <taxon>Thermotogati</taxon>
        <taxon>Deinococcota</taxon>
        <taxon>Deinococci</taxon>
        <taxon>Thermales</taxon>
        <taxon>Thermaceae</taxon>
        <taxon>Marinithermus</taxon>
    </lineage>
</organism>
<dbReference type="OrthoDB" id="29384at2"/>